<dbReference type="EMBL" id="CAQI01000054">
    <property type="protein sequence ID" value="CCQ48155.1"/>
    <property type="molecule type" value="Genomic_DNA"/>
</dbReference>
<dbReference type="Gene3D" id="1.20.140.10">
    <property type="entry name" value="Butyryl-CoA Dehydrogenase, subunit A, domain 3"/>
    <property type="match status" value="1"/>
</dbReference>
<dbReference type="Pfam" id="PF08028">
    <property type="entry name" value="Acyl-CoA_dh_2"/>
    <property type="match status" value="1"/>
</dbReference>
<evidence type="ECO:0000259" key="4">
    <source>
        <dbReference type="Pfam" id="PF08028"/>
    </source>
</evidence>
<organism evidence="5 6">
    <name type="scientific">Pseudarthrobacter siccitolerans</name>
    <dbReference type="NCBI Taxonomy" id="861266"/>
    <lineage>
        <taxon>Bacteria</taxon>
        <taxon>Bacillati</taxon>
        <taxon>Actinomycetota</taxon>
        <taxon>Actinomycetes</taxon>
        <taxon>Micrococcales</taxon>
        <taxon>Micrococcaceae</taxon>
        <taxon>Pseudarthrobacter</taxon>
    </lineage>
</organism>
<dbReference type="InterPro" id="IPR037069">
    <property type="entry name" value="AcylCoA_DH/ox_N_sf"/>
</dbReference>
<dbReference type="GO" id="GO:0033539">
    <property type="term" value="P:fatty acid beta-oxidation using acyl-CoA dehydrogenase"/>
    <property type="evidence" value="ECO:0007669"/>
    <property type="project" value="TreeGrafter"/>
</dbReference>
<evidence type="ECO:0000313" key="6">
    <source>
        <dbReference type="Proteomes" id="UP000035722"/>
    </source>
</evidence>
<dbReference type="GO" id="GO:0050660">
    <property type="term" value="F:flavin adenine dinucleotide binding"/>
    <property type="evidence" value="ECO:0007669"/>
    <property type="project" value="InterPro"/>
</dbReference>
<dbReference type="SUPFAM" id="SSF56645">
    <property type="entry name" value="Acyl-CoA dehydrogenase NM domain-like"/>
    <property type="match status" value="1"/>
</dbReference>
<evidence type="ECO:0000256" key="2">
    <source>
        <dbReference type="ARBA" id="ARBA00049661"/>
    </source>
</evidence>
<feature type="domain" description="Acyl-CoA dehydrogenase/oxidase N-terminal" evidence="3">
    <location>
        <begin position="6"/>
        <end position="65"/>
    </location>
</feature>
<feature type="domain" description="Acyl-CoA dehydrogenase C-terminal" evidence="4">
    <location>
        <begin position="220"/>
        <end position="347"/>
    </location>
</feature>
<keyword evidence="1" id="KW-0560">Oxidoreductase</keyword>
<comment type="similarity">
    <text evidence="2">Belongs to the HpaH/HsaA monooxygenase family.</text>
</comment>
<dbReference type="STRING" id="861266.ARTSIC4J27_4153"/>
<dbReference type="GO" id="GO:0003995">
    <property type="term" value="F:acyl-CoA dehydrogenase activity"/>
    <property type="evidence" value="ECO:0007669"/>
    <property type="project" value="TreeGrafter"/>
</dbReference>
<dbReference type="InterPro" id="IPR046373">
    <property type="entry name" value="Acyl-CoA_Oxase/DH_mid-dom_sf"/>
</dbReference>
<proteinExistence type="inferred from homology"/>
<reference evidence="6" key="1">
    <citation type="journal article" date="2014" name="Genome Announc.">
        <title>Genome Sequence of Arthrobacter siccitolerans 4J27, a Xeroprotectant-Producing Desiccation-Tolerant Microorganism.</title>
        <authorList>
            <person name="Manzanera M."/>
            <person name="Santa-Cruz-Calvo L."/>
            <person name="Vilchez J.I."/>
            <person name="Garcia-Fontana C."/>
            <person name="Silva-Castro G.A."/>
            <person name="Calvo C."/>
            <person name="Gonzalez-Lopez J."/>
        </authorList>
    </citation>
    <scope>NUCLEOTIDE SEQUENCE [LARGE SCALE GENOMIC DNA]</scope>
    <source>
        <strain evidence="6">4J27</strain>
    </source>
</reference>
<dbReference type="Proteomes" id="UP000035722">
    <property type="component" value="Unassembled WGS sequence"/>
</dbReference>
<dbReference type="SUPFAM" id="SSF47203">
    <property type="entry name" value="Acyl-CoA dehydrogenase C-terminal domain-like"/>
    <property type="match status" value="1"/>
</dbReference>
<dbReference type="Gene3D" id="1.10.540.10">
    <property type="entry name" value="Acyl-CoA dehydrogenase/oxidase, N-terminal domain"/>
    <property type="match status" value="1"/>
</dbReference>
<gene>
    <name evidence="5" type="ORF">ARTSIC4J27_4153</name>
</gene>
<accession>A0A024H7L6</accession>
<name>A0A024H7L6_9MICC</name>
<dbReference type="PIRSF" id="PIRSF016578">
    <property type="entry name" value="HsaA"/>
    <property type="match status" value="1"/>
</dbReference>
<sequence length="377" mass="40787">MPQANQDKVITAKVVQAWKDAGLYGVMLPKHLGGAGVDAVTYIQIAEEISRQDASAGWVYGNHQTGTLFIGMLLPAEALRELIGPNADGVACGSGAPQGPFGTAKPVEGGYLVKAPPRFFGSGSQHATRVVSRVALLNENDEMLIGEDGEPNVVHIWVDPKHVEWKHDWDPSGLAGSGSGSYLVKEHVLEEKWMAIHDGTEFPNEPAFTQGFTSVTTLHHVGTGLGLAKRAIEEMAKSARGRRRGVVPSLDEYPLFQADFVRVASLYEASRAFILDSYKNLWEAAAEHRMTELHTALIEQAALHLYRSLDDIIATASLWAGSDVVAKDGIFARLNANARIAMNHLLVGPQHAVQIAPALLEDWQGSSRPVQGNSNHD</sequence>
<dbReference type="AlphaFoldDB" id="A0A024H7L6"/>
<dbReference type="PANTHER" id="PTHR48083:SF5">
    <property type="entry name" value="NRGC PROTEIN"/>
    <property type="match status" value="1"/>
</dbReference>
<evidence type="ECO:0000256" key="1">
    <source>
        <dbReference type="ARBA" id="ARBA00023002"/>
    </source>
</evidence>
<dbReference type="GO" id="GO:0005737">
    <property type="term" value="C:cytoplasm"/>
    <property type="evidence" value="ECO:0007669"/>
    <property type="project" value="TreeGrafter"/>
</dbReference>
<dbReference type="Pfam" id="PF02771">
    <property type="entry name" value="Acyl-CoA_dh_N"/>
    <property type="match status" value="1"/>
</dbReference>
<dbReference type="InterPro" id="IPR009100">
    <property type="entry name" value="AcylCoA_DH/oxidase_NM_dom_sf"/>
</dbReference>
<dbReference type="PANTHER" id="PTHR48083">
    <property type="entry name" value="MEDIUM-CHAIN SPECIFIC ACYL-COA DEHYDROGENASE, MITOCHONDRIAL-RELATED"/>
    <property type="match status" value="1"/>
</dbReference>
<dbReference type="RefSeq" id="WP_235436790.1">
    <property type="nucleotide sequence ID" value="NZ_CAQI01000054.1"/>
</dbReference>
<keyword evidence="6" id="KW-1185">Reference proteome</keyword>
<protein>
    <submittedName>
        <fullName evidence="5">Acyl-CoA dehydrogenase, C-terminal domain protein</fullName>
    </submittedName>
</protein>
<comment type="caution">
    <text evidence="5">The sequence shown here is derived from an EMBL/GenBank/DDBJ whole genome shotgun (WGS) entry which is preliminary data.</text>
</comment>
<dbReference type="InterPro" id="IPR013786">
    <property type="entry name" value="AcylCoA_DH/ox_N"/>
</dbReference>
<dbReference type="InterPro" id="IPR013107">
    <property type="entry name" value="Acyl-CoA_DH_C"/>
</dbReference>
<evidence type="ECO:0000313" key="5">
    <source>
        <dbReference type="EMBL" id="CCQ48155.1"/>
    </source>
</evidence>
<dbReference type="InterPro" id="IPR036250">
    <property type="entry name" value="AcylCo_DH-like_C"/>
</dbReference>
<dbReference type="Gene3D" id="2.40.110.10">
    <property type="entry name" value="Butyryl-CoA Dehydrogenase, subunit A, domain 2"/>
    <property type="match status" value="1"/>
</dbReference>
<dbReference type="InterPro" id="IPR050741">
    <property type="entry name" value="Acyl-CoA_dehydrogenase"/>
</dbReference>
<evidence type="ECO:0000259" key="3">
    <source>
        <dbReference type="Pfam" id="PF02771"/>
    </source>
</evidence>